<dbReference type="RefSeq" id="WP_203926957.1">
    <property type="nucleotide sequence ID" value="NZ_BOPH01000022.1"/>
</dbReference>
<evidence type="ECO:0000259" key="5">
    <source>
        <dbReference type="Pfam" id="PF00440"/>
    </source>
</evidence>
<dbReference type="EMBL" id="BOPH01000022">
    <property type="protein sequence ID" value="GIJ66994.1"/>
    <property type="molecule type" value="Genomic_DNA"/>
</dbReference>
<evidence type="ECO:0000313" key="8">
    <source>
        <dbReference type="Proteomes" id="UP000635606"/>
    </source>
</evidence>
<evidence type="ECO:0008006" key="9">
    <source>
        <dbReference type="Google" id="ProtNLM"/>
    </source>
</evidence>
<dbReference type="InterPro" id="IPR001647">
    <property type="entry name" value="HTH_TetR"/>
</dbReference>
<sequence length="170" mass="18531">MDLHVVHKPHRVPVGNVEGLTMRRLAERLAVTPTALYWHVDTKEDVLDLAVDHIFGDVPVPPATDDWRHDVRTLVGGWRAAMLRHTWAPGLIGRPMLGPNVVARTAFLEAALGRGGHDGVRLAVVTRLLANFVIGSALTESTWRATATSATHGGWSDDELFDRGLDAILG</sequence>
<dbReference type="Pfam" id="PF00440">
    <property type="entry name" value="TetR_N"/>
    <property type="match status" value="1"/>
</dbReference>
<keyword evidence="4" id="KW-0804">Transcription</keyword>
<feature type="domain" description="Tetracycline repressor TetR C-terminal" evidence="6">
    <location>
        <begin position="63"/>
        <end position="142"/>
    </location>
</feature>
<evidence type="ECO:0000259" key="6">
    <source>
        <dbReference type="Pfam" id="PF02909"/>
    </source>
</evidence>
<protein>
    <recommendedName>
        <fullName evidence="9">Transcriptional regulator, TetR family</fullName>
    </recommendedName>
</protein>
<dbReference type="InterPro" id="IPR009057">
    <property type="entry name" value="Homeodomain-like_sf"/>
</dbReference>
<evidence type="ECO:0000256" key="2">
    <source>
        <dbReference type="ARBA" id="ARBA00023015"/>
    </source>
</evidence>
<keyword evidence="2" id="KW-0805">Transcription regulation</keyword>
<accession>A0A8J3ZME4</accession>
<evidence type="ECO:0000256" key="1">
    <source>
        <dbReference type="ARBA" id="ARBA00022491"/>
    </source>
</evidence>
<dbReference type="InterPro" id="IPR004111">
    <property type="entry name" value="Repressor_TetR_C"/>
</dbReference>
<feature type="domain" description="HTH tetR-type" evidence="5">
    <location>
        <begin position="18"/>
        <end position="48"/>
    </location>
</feature>
<keyword evidence="1" id="KW-0678">Repressor</keyword>
<evidence type="ECO:0000256" key="3">
    <source>
        <dbReference type="ARBA" id="ARBA00023125"/>
    </source>
</evidence>
<dbReference type="SUPFAM" id="SSF48498">
    <property type="entry name" value="Tetracyclin repressor-like, C-terminal domain"/>
    <property type="match status" value="1"/>
</dbReference>
<dbReference type="Pfam" id="PF02909">
    <property type="entry name" value="TetR_C_1"/>
    <property type="match status" value="1"/>
</dbReference>
<organism evidence="7 8">
    <name type="scientific">Virgisporangium ochraceum</name>
    <dbReference type="NCBI Taxonomy" id="65505"/>
    <lineage>
        <taxon>Bacteria</taxon>
        <taxon>Bacillati</taxon>
        <taxon>Actinomycetota</taxon>
        <taxon>Actinomycetes</taxon>
        <taxon>Micromonosporales</taxon>
        <taxon>Micromonosporaceae</taxon>
        <taxon>Virgisporangium</taxon>
    </lineage>
</organism>
<dbReference type="Gene3D" id="1.10.357.10">
    <property type="entry name" value="Tetracycline Repressor, domain 2"/>
    <property type="match status" value="1"/>
</dbReference>
<dbReference type="GO" id="GO:0045892">
    <property type="term" value="P:negative regulation of DNA-templated transcription"/>
    <property type="evidence" value="ECO:0007669"/>
    <property type="project" value="InterPro"/>
</dbReference>
<dbReference type="SUPFAM" id="SSF46689">
    <property type="entry name" value="Homeodomain-like"/>
    <property type="match status" value="1"/>
</dbReference>
<gene>
    <name evidence="7" type="ORF">Voc01_019110</name>
</gene>
<reference evidence="7" key="1">
    <citation type="submission" date="2021-01" db="EMBL/GenBank/DDBJ databases">
        <title>Whole genome shotgun sequence of Virgisporangium ochraceum NBRC 16418.</title>
        <authorList>
            <person name="Komaki H."/>
            <person name="Tamura T."/>
        </authorList>
    </citation>
    <scope>NUCLEOTIDE SEQUENCE</scope>
    <source>
        <strain evidence="7">NBRC 16418</strain>
    </source>
</reference>
<name>A0A8J3ZME4_9ACTN</name>
<dbReference type="Proteomes" id="UP000635606">
    <property type="component" value="Unassembled WGS sequence"/>
</dbReference>
<dbReference type="PRINTS" id="PR00400">
    <property type="entry name" value="TETREPRESSOR"/>
</dbReference>
<keyword evidence="8" id="KW-1185">Reference proteome</keyword>
<evidence type="ECO:0000256" key="4">
    <source>
        <dbReference type="ARBA" id="ARBA00023163"/>
    </source>
</evidence>
<dbReference type="GO" id="GO:0003677">
    <property type="term" value="F:DNA binding"/>
    <property type="evidence" value="ECO:0007669"/>
    <property type="project" value="UniProtKB-KW"/>
</dbReference>
<evidence type="ECO:0000313" key="7">
    <source>
        <dbReference type="EMBL" id="GIJ66994.1"/>
    </source>
</evidence>
<proteinExistence type="predicted"/>
<dbReference type="AlphaFoldDB" id="A0A8J3ZME4"/>
<dbReference type="GO" id="GO:0046677">
    <property type="term" value="P:response to antibiotic"/>
    <property type="evidence" value="ECO:0007669"/>
    <property type="project" value="InterPro"/>
</dbReference>
<dbReference type="InterPro" id="IPR003012">
    <property type="entry name" value="Tet_transcr_reg_TetR"/>
</dbReference>
<comment type="caution">
    <text evidence="7">The sequence shown here is derived from an EMBL/GenBank/DDBJ whole genome shotgun (WGS) entry which is preliminary data.</text>
</comment>
<dbReference type="InterPro" id="IPR036271">
    <property type="entry name" value="Tet_transcr_reg_TetR-rel_C_sf"/>
</dbReference>
<keyword evidence="3" id="KW-0238">DNA-binding</keyword>